<name>A0AA43XN50_9CLOT</name>
<dbReference type="InterPro" id="IPR002508">
    <property type="entry name" value="MurNAc-LAA_cat"/>
</dbReference>
<dbReference type="PANTHER" id="PTHR30404:SF0">
    <property type="entry name" value="N-ACETYLMURAMOYL-L-ALANINE AMIDASE AMIC"/>
    <property type="match status" value="1"/>
</dbReference>
<organism evidence="4 5">
    <name type="scientific">Isachenkonia alkalipeptolytica</name>
    <dbReference type="NCBI Taxonomy" id="2565777"/>
    <lineage>
        <taxon>Bacteria</taxon>
        <taxon>Bacillati</taxon>
        <taxon>Bacillota</taxon>
        <taxon>Clostridia</taxon>
        <taxon>Eubacteriales</taxon>
        <taxon>Clostridiaceae</taxon>
        <taxon>Isachenkonia</taxon>
    </lineage>
</organism>
<dbReference type="GO" id="GO:0009253">
    <property type="term" value="P:peptidoglycan catabolic process"/>
    <property type="evidence" value="ECO:0007669"/>
    <property type="project" value="InterPro"/>
</dbReference>
<keyword evidence="5" id="KW-1185">Reference proteome</keyword>
<dbReference type="Pfam" id="PF01520">
    <property type="entry name" value="Amidase_3"/>
    <property type="match status" value="1"/>
</dbReference>
<evidence type="ECO:0000259" key="3">
    <source>
        <dbReference type="PROSITE" id="PS51724"/>
    </source>
</evidence>
<dbReference type="SMART" id="SM00646">
    <property type="entry name" value="Ami_3"/>
    <property type="match status" value="1"/>
</dbReference>
<keyword evidence="1" id="KW-0378">Hydrolase</keyword>
<dbReference type="CDD" id="cd02696">
    <property type="entry name" value="MurNAc-LAA"/>
    <property type="match status" value="1"/>
</dbReference>
<keyword evidence="2" id="KW-0472">Membrane</keyword>
<dbReference type="PANTHER" id="PTHR30404">
    <property type="entry name" value="N-ACETYLMURAMOYL-L-ALANINE AMIDASE"/>
    <property type="match status" value="1"/>
</dbReference>
<proteinExistence type="predicted"/>
<dbReference type="PROSITE" id="PS51724">
    <property type="entry name" value="SPOR"/>
    <property type="match status" value="1"/>
</dbReference>
<dbReference type="RefSeq" id="WP_160723333.1">
    <property type="nucleotide sequence ID" value="NZ_SUMG01000029.1"/>
</dbReference>
<gene>
    <name evidence="4" type="ORF">ISALK_13730</name>
</gene>
<evidence type="ECO:0000313" key="4">
    <source>
        <dbReference type="EMBL" id="NBG89551.1"/>
    </source>
</evidence>
<protein>
    <submittedName>
        <fullName evidence="4">N-acetylmuramoyl-L-alanine amidase</fullName>
    </submittedName>
</protein>
<dbReference type="Pfam" id="PF05036">
    <property type="entry name" value="SPOR"/>
    <property type="match status" value="1"/>
</dbReference>
<dbReference type="Gene3D" id="3.30.70.1070">
    <property type="entry name" value="Sporulation related repeat"/>
    <property type="match status" value="1"/>
</dbReference>
<dbReference type="InterPro" id="IPR036680">
    <property type="entry name" value="SPOR-like_sf"/>
</dbReference>
<evidence type="ECO:0000256" key="2">
    <source>
        <dbReference type="SAM" id="Phobius"/>
    </source>
</evidence>
<dbReference type="EMBL" id="SUMG01000029">
    <property type="protein sequence ID" value="NBG89551.1"/>
    <property type="molecule type" value="Genomic_DNA"/>
</dbReference>
<feature type="domain" description="SPOR" evidence="3">
    <location>
        <begin position="217"/>
        <end position="256"/>
    </location>
</feature>
<sequence length="256" mass="29516">MRKIRVVIDPGHGGEDRWNRGPTSYIEADGMLIVSKYLQEELEKTGHFEVKLTRDKDQTLSRKQRAEIARDFKADLFISEHTNAFNGMAKGTEVYYSVKRPKDLSLASKMSRAIATHFRTNNRGAKTRLTTKRDDYYGILFYGVLYHIPSILLIESLFHDHIKEEKILLEDHNLRNLAEVQCEVIKTYYGINDEGNKVEESKKISRGEEAKRSSKDVTSEALYRVQVGAFRYKENALKMIDALENDGYPTYLVSPK</sequence>
<dbReference type="Proteomes" id="UP000449710">
    <property type="component" value="Unassembled WGS sequence"/>
</dbReference>
<dbReference type="Gene3D" id="3.40.630.40">
    <property type="entry name" value="Zn-dependent exopeptidases"/>
    <property type="match status" value="1"/>
</dbReference>
<comment type="caution">
    <text evidence="4">The sequence shown here is derived from an EMBL/GenBank/DDBJ whole genome shotgun (WGS) entry which is preliminary data.</text>
</comment>
<keyword evidence="2" id="KW-1133">Transmembrane helix</keyword>
<dbReference type="GO" id="GO:0042834">
    <property type="term" value="F:peptidoglycan binding"/>
    <property type="evidence" value="ECO:0007669"/>
    <property type="project" value="InterPro"/>
</dbReference>
<dbReference type="GO" id="GO:0008745">
    <property type="term" value="F:N-acetylmuramoyl-L-alanine amidase activity"/>
    <property type="evidence" value="ECO:0007669"/>
    <property type="project" value="InterPro"/>
</dbReference>
<dbReference type="InterPro" id="IPR007730">
    <property type="entry name" value="SPOR-like_dom"/>
</dbReference>
<dbReference type="AlphaFoldDB" id="A0AA43XN50"/>
<accession>A0AA43XN50</accession>
<feature type="transmembrane region" description="Helical" evidence="2">
    <location>
        <begin position="136"/>
        <end position="158"/>
    </location>
</feature>
<dbReference type="InterPro" id="IPR050695">
    <property type="entry name" value="N-acetylmuramoyl_amidase_3"/>
</dbReference>
<keyword evidence="2" id="KW-0812">Transmembrane</keyword>
<dbReference type="SUPFAM" id="SSF110997">
    <property type="entry name" value="Sporulation related repeat"/>
    <property type="match status" value="1"/>
</dbReference>
<dbReference type="GO" id="GO:0030288">
    <property type="term" value="C:outer membrane-bounded periplasmic space"/>
    <property type="evidence" value="ECO:0007669"/>
    <property type="project" value="TreeGrafter"/>
</dbReference>
<evidence type="ECO:0000256" key="1">
    <source>
        <dbReference type="ARBA" id="ARBA00022801"/>
    </source>
</evidence>
<reference evidence="4 5" key="1">
    <citation type="submission" date="2019-04" db="EMBL/GenBank/DDBJ databases">
        <title>Isachenkonia alkalipeptolytica gen. nov. sp. nov. a new anaerobic, alkiliphilic organothrophic bacterium capable to reduce synthesized ferrihydrite isolated from a soda lake.</title>
        <authorList>
            <person name="Toshchakov S.V."/>
            <person name="Zavarzina D.G."/>
            <person name="Zhilina T.N."/>
            <person name="Kostrikina N.A."/>
            <person name="Kublanov I.V."/>
        </authorList>
    </citation>
    <scope>NUCLEOTIDE SEQUENCE [LARGE SCALE GENOMIC DNA]</scope>
    <source>
        <strain evidence="4 5">Z-1701</strain>
    </source>
</reference>
<dbReference type="SUPFAM" id="SSF53187">
    <property type="entry name" value="Zn-dependent exopeptidases"/>
    <property type="match status" value="1"/>
</dbReference>
<evidence type="ECO:0000313" key="5">
    <source>
        <dbReference type="Proteomes" id="UP000449710"/>
    </source>
</evidence>